<evidence type="ECO:0000256" key="1">
    <source>
        <dbReference type="SAM" id="MobiDB-lite"/>
    </source>
</evidence>
<name>A0A212LD89_9HYPH</name>
<reference evidence="3" key="1">
    <citation type="submission" date="2016-08" db="EMBL/GenBank/DDBJ databases">
        <authorList>
            <person name="Seilhamer J.J."/>
        </authorList>
    </citation>
    <scope>NUCLEOTIDE SEQUENCE</scope>
    <source>
        <strain evidence="3">86</strain>
    </source>
</reference>
<proteinExistence type="predicted"/>
<dbReference type="Pfam" id="PF01402">
    <property type="entry name" value="RHH_1"/>
    <property type="match status" value="1"/>
</dbReference>
<feature type="region of interest" description="Disordered" evidence="1">
    <location>
        <begin position="68"/>
        <end position="87"/>
    </location>
</feature>
<sequence length="87" mass="9664">MLKSDARAGRLVRGTVGMEMNERPRKATRLTVSLEEQDYQTLCQIALSRDASVSWVIRQAIRQFIVSSSEARGPSSMSRPPRKGGEA</sequence>
<protein>
    <submittedName>
        <fullName evidence="3">Putative CopG domain protein DNA-binding domain protein</fullName>
    </submittedName>
</protein>
<evidence type="ECO:0000313" key="3">
    <source>
        <dbReference type="EMBL" id="SCM75319.1"/>
    </source>
</evidence>
<dbReference type="EMBL" id="FMJD01000005">
    <property type="protein sequence ID" value="SCM75319.1"/>
    <property type="molecule type" value="Genomic_DNA"/>
</dbReference>
<feature type="compositionally biased region" description="Polar residues" evidence="1">
    <location>
        <begin position="68"/>
        <end position="78"/>
    </location>
</feature>
<keyword evidence="3" id="KW-0238">DNA-binding</keyword>
<dbReference type="GO" id="GO:0003677">
    <property type="term" value="F:DNA binding"/>
    <property type="evidence" value="ECO:0007669"/>
    <property type="project" value="UniProtKB-KW"/>
</dbReference>
<gene>
    <name evidence="3" type="ORF">KL86PLE_130720</name>
</gene>
<evidence type="ECO:0000259" key="2">
    <source>
        <dbReference type="Pfam" id="PF01402"/>
    </source>
</evidence>
<feature type="domain" description="Ribbon-helix-helix protein CopG" evidence="2">
    <location>
        <begin position="29"/>
        <end position="65"/>
    </location>
</feature>
<dbReference type="AlphaFoldDB" id="A0A212LD89"/>
<organism evidence="3">
    <name type="scientific">uncultured Pleomorphomonas sp</name>
    <dbReference type="NCBI Taxonomy" id="442121"/>
    <lineage>
        <taxon>Bacteria</taxon>
        <taxon>Pseudomonadati</taxon>
        <taxon>Pseudomonadota</taxon>
        <taxon>Alphaproteobacteria</taxon>
        <taxon>Hyphomicrobiales</taxon>
        <taxon>Pleomorphomonadaceae</taxon>
        <taxon>Pleomorphomonas</taxon>
        <taxon>environmental samples</taxon>
    </lineage>
</organism>
<accession>A0A212LD89</accession>
<dbReference type="InterPro" id="IPR002145">
    <property type="entry name" value="CopG"/>
</dbReference>
<dbReference type="GO" id="GO:0006355">
    <property type="term" value="P:regulation of DNA-templated transcription"/>
    <property type="evidence" value="ECO:0007669"/>
    <property type="project" value="InterPro"/>
</dbReference>